<proteinExistence type="predicted"/>
<dbReference type="AlphaFoldDB" id="M7MV04"/>
<feature type="region of interest" description="Disordered" evidence="1">
    <location>
        <begin position="1"/>
        <end position="59"/>
    </location>
</feature>
<sequence>MAARPITFSARLGRLHGPDPPRITRTSAKQKFFFGMDPRRNRRSKQPRHTTRGERFDPS</sequence>
<name>M7MV04_9MICC</name>
<organism evidence="2 3">
    <name type="scientific">Paeniglutamicibacter gangotriensis Lz1y</name>
    <dbReference type="NCBI Taxonomy" id="1276920"/>
    <lineage>
        <taxon>Bacteria</taxon>
        <taxon>Bacillati</taxon>
        <taxon>Actinomycetota</taxon>
        <taxon>Actinomycetes</taxon>
        <taxon>Micrococcales</taxon>
        <taxon>Micrococcaceae</taxon>
        <taxon>Paeniglutamicibacter</taxon>
    </lineage>
</organism>
<evidence type="ECO:0000313" key="2">
    <source>
        <dbReference type="EMBL" id="EMR00258.1"/>
    </source>
</evidence>
<protein>
    <submittedName>
        <fullName evidence="2">Uncharacterized protein</fullName>
    </submittedName>
</protein>
<feature type="compositionally biased region" description="Basic residues" evidence="1">
    <location>
        <begin position="40"/>
        <end position="50"/>
    </location>
</feature>
<evidence type="ECO:0000313" key="3">
    <source>
        <dbReference type="Proteomes" id="UP000012015"/>
    </source>
</evidence>
<keyword evidence="3" id="KW-1185">Reference proteome</keyword>
<comment type="caution">
    <text evidence="2">The sequence shown here is derived from an EMBL/GenBank/DDBJ whole genome shotgun (WGS) entry which is preliminary data.</text>
</comment>
<evidence type="ECO:0000256" key="1">
    <source>
        <dbReference type="SAM" id="MobiDB-lite"/>
    </source>
</evidence>
<gene>
    <name evidence="2" type="ORF">ADIAG_00265</name>
</gene>
<reference evidence="2 3" key="1">
    <citation type="journal article" date="2013" name="Genome Announc.">
        <title>Draft Genome Sequence of Arthrobacter gangotriensis Strain Lz1yT, Isolated from a Penguin Rookery Soil Sample Collected in Antarctica, near the Indian Station Dakshin Gangotri.</title>
        <authorList>
            <person name="Shivaji S."/>
            <person name="Ara S."/>
            <person name="Bandi S."/>
            <person name="Singh A."/>
            <person name="Kumar Pinnaka A."/>
        </authorList>
    </citation>
    <scope>NUCLEOTIDE SEQUENCE [LARGE SCALE GENOMIC DNA]</scope>
    <source>
        <strain evidence="2 3">Lz1y</strain>
    </source>
</reference>
<accession>M7MV04</accession>
<dbReference type="Proteomes" id="UP000012015">
    <property type="component" value="Unassembled WGS sequence"/>
</dbReference>
<dbReference type="EMBL" id="AOCK01000001">
    <property type="protein sequence ID" value="EMR00258.1"/>
    <property type="molecule type" value="Genomic_DNA"/>
</dbReference>
<dbReference type="STRING" id="1276920.ADIAG_00265"/>